<reference evidence="1" key="1">
    <citation type="submission" date="2015-02" db="EMBL/GenBank/DDBJ databases">
        <authorList>
            <person name="Chooi Y.-H."/>
        </authorList>
    </citation>
    <scope>NUCLEOTIDE SEQUENCE</scope>
</reference>
<dbReference type="AlphaFoldDB" id="A0A0U2D7H9"/>
<dbReference type="EMBL" id="KP742837">
    <property type="protein sequence ID" value="AKM98022.1"/>
    <property type="molecule type" value="Genomic_DNA"/>
</dbReference>
<geneLocation type="mitochondrion" evidence="1"/>
<proteinExistence type="predicted"/>
<keyword evidence="1" id="KW-0496">Mitochondrion</keyword>
<evidence type="ECO:0000313" key="1">
    <source>
        <dbReference type="EMBL" id="AKM98022.1"/>
    </source>
</evidence>
<organism evidence="1">
    <name type="scientific">Fusarium temperatum</name>
    <dbReference type="NCBI Taxonomy" id="767483"/>
    <lineage>
        <taxon>Eukaryota</taxon>
        <taxon>Fungi</taxon>
        <taxon>Dikarya</taxon>
        <taxon>Ascomycota</taxon>
        <taxon>Pezizomycotina</taxon>
        <taxon>Sordariomycetes</taxon>
        <taxon>Hypocreomycetidae</taxon>
        <taxon>Hypocreales</taxon>
        <taxon>Nectriaceae</taxon>
        <taxon>Fusarium</taxon>
        <taxon>Fusarium fujikuroi species complex</taxon>
    </lineage>
</organism>
<sequence>MLFFDARALTSLSYSDKYAKVCYKLGDSYYYEWSKAVKIANNLLNIAPILPRAGKTGLSQCCELMGREYQNYAAVAYNNSTFFDQQYNHLINYSMDIRESRAIGEIMWE</sequence>
<gene>
    <name evidence="1" type="primary">orf109</name>
</gene>
<protein>
    <submittedName>
        <fullName evidence="1">Uncharacterized protein</fullName>
    </submittedName>
</protein>
<accession>A0A0U2D7H9</accession>
<name>A0A0U2D7H9_9HYPO</name>